<sequence length="212" mass="23875">MPFLQRKQSTPHYKLRSEIEQLLRTAGIHTGMWARSGNLQESKRATPTEDGGFEWVLTTEKPTLVWDWKRWEFVYEVLLADGMLVPANGQVVLLDSHSRYSVKDVLGHVRDFSETDAGEYAARSGIVYFAEDADSQAAKQKVEGRHITDGSVGYKQIKSIWIPEGDEASVRGRTFEGPLRVTYEWSLMEFSITPIGADVLAKVRDLHSLCGA</sequence>
<keyword evidence="2" id="KW-1185">Reference proteome</keyword>
<dbReference type="STRING" id="91360.SAMN05660330_03713"/>
<evidence type="ECO:0000313" key="1">
    <source>
        <dbReference type="EMBL" id="SDP69637.1"/>
    </source>
</evidence>
<dbReference type="RefSeq" id="WP_092225565.1">
    <property type="nucleotide sequence ID" value="NZ_FNJI01000036.1"/>
</dbReference>
<evidence type="ECO:0000313" key="2">
    <source>
        <dbReference type="Proteomes" id="UP000199073"/>
    </source>
</evidence>
<proteinExistence type="predicted"/>
<dbReference type="EMBL" id="FNJI01000036">
    <property type="protein sequence ID" value="SDP69637.1"/>
    <property type="molecule type" value="Genomic_DNA"/>
</dbReference>
<name>A0A1H0UTU0_9BACT</name>
<dbReference type="Proteomes" id="UP000199073">
    <property type="component" value="Unassembled WGS sequence"/>
</dbReference>
<protein>
    <submittedName>
        <fullName evidence="1">Uncharacterized protein</fullName>
    </submittedName>
</protein>
<dbReference type="OrthoDB" id="9806592at2"/>
<gene>
    <name evidence="1" type="ORF">SAMN05660330_03713</name>
</gene>
<organism evidence="1 2">
    <name type="scientific">Desulforhopalus singaporensis</name>
    <dbReference type="NCBI Taxonomy" id="91360"/>
    <lineage>
        <taxon>Bacteria</taxon>
        <taxon>Pseudomonadati</taxon>
        <taxon>Thermodesulfobacteriota</taxon>
        <taxon>Desulfobulbia</taxon>
        <taxon>Desulfobulbales</taxon>
        <taxon>Desulfocapsaceae</taxon>
        <taxon>Desulforhopalus</taxon>
    </lineage>
</organism>
<accession>A0A1H0UTU0</accession>
<reference evidence="1 2" key="1">
    <citation type="submission" date="2016-10" db="EMBL/GenBank/DDBJ databases">
        <authorList>
            <person name="de Groot N.N."/>
        </authorList>
    </citation>
    <scope>NUCLEOTIDE SEQUENCE [LARGE SCALE GENOMIC DNA]</scope>
    <source>
        <strain evidence="1 2">DSM 12130</strain>
    </source>
</reference>
<dbReference type="AlphaFoldDB" id="A0A1H0UTU0"/>